<protein>
    <submittedName>
        <fullName evidence="3">Uncharacterized protein LOC115875983 isoform X1</fullName>
    </submittedName>
</protein>
<dbReference type="GeneID" id="115875983"/>
<evidence type="ECO:0000256" key="1">
    <source>
        <dbReference type="SAM" id="MobiDB-lite"/>
    </source>
</evidence>
<evidence type="ECO:0000313" key="3">
    <source>
        <dbReference type="RefSeq" id="XP_030747484.1"/>
    </source>
</evidence>
<dbReference type="PANTHER" id="PTHR40552:SF6">
    <property type="entry name" value="FI09606P-RELATED"/>
    <property type="match status" value="1"/>
</dbReference>
<feature type="compositionally biased region" description="Basic and acidic residues" evidence="1">
    <location>
        <begin position="1313"/>
        <end position="1326"/>
    </location>
</feature>
<dbReference type="RefSeq" id="XP_030747484.1">
    <property type="nucleotide sequence ID" value="XM_030891624.1"/>
</dbReference>
<dbReference type="OrthoDB" id="8062037at2759"/>
<dbReference type="InParanoid" id="A0A6J2X9F7"/>
<feature type="region of interest" description="Disordered" evidence="1">
    <location>
        <begin position="145"/>
        <end position="166"/>
    </location>
</feature>
<dbReference type="KEGG" id="soy:115875983"/>
<dbReference type="Proteomes" id="UP000504635">
    <property type="component" value="Unplaced"/>
</dbReference>
<reference evidence="3" key="1">
    <citation type="submission" date="2025-08" db="UniProtKB">
        <authorList>
            <consortium name="RefSeq"/>
        </authorList>
    </citation>
    <scope>IDENTIFICATION</scope>
    <source>
        <tissue evidence="3">Gonads</tissue>
    </source>
</reference>
<feature type="compositionally biased region" description="Basic residues" evidence="1">
    <location>
        <begin position="1279"/>
        <end position="1290"/>
    </location>
</feature>
<feature type="compositionally biased region" description="Basic and acidic residues" evidence="1">
    <location>
        <begin position="1259"/>
        <end position="1268"/>
    </location>
</feature>
<feature type="region of interest" description="Disordered" evidence="1">
    <location>
        <begin position="1"/>
        <end position="20"/>
    </location>
</feature>
<feature type="region of interest" description="Disordered" evidence="1">
    <location>
        <begin position="206"/>
        <end position="248"/>
    </location>
</feature>
<feature type="region of interest" description="Disordered" evidence="1">
    <location>
        <begin position="1259"/>
        <end position="1339"/>
    </location>
</feature>
<accession>A0A6J2X9F7</accession>
<evidence type="ECO:0000313" key="2">
    <source>
        <dbReference type="Proteomes" id="UP000504635"/>
    </source>
</evidence>
<proteinExistence type="predicted"/>
<dbReference type="PANTHER" id="PTHR40552">
    <property type="entry name" value="AT05186P-RELATED"/>
    <property type="match status" value="1"/>
</dbReference>
<name>A0A6J2X9F7_SITOR</name>
<feature type="compositionally biased region" description="Polar residues" evidence="1">
    <location>
        <begin position="153"/>
        <end position="166"/>
    </location>
</feature>
<feature type="compositionally biased region" description="Basic residues" evidence="1">
    <location>
        <begin position="215"/>
        <end position="234"/>
    </location>
</feature>
<gene>
    <name evidence="3" type="primary">LOC115875983</name>
</gene>
<dbReference type="Gene3D" id="3.90.70.120">
    <property type="match status" value="4"/>
</dbReference>
<keyword evidence="2" id="KW-1185">Reference proteome</keyword>
<sequence>MENPSEADKKTEDEKLEEKFHPFIQRDRKWPDPVKIQKKRDRIVINKKPLEVIPEKHSIVSAKIIPSVGTRLDLQYVTQPLYEEGQPRPKYVVRKTKKQKEYMEKHRAYTYKKFCKYETVKIAEPIPSRKLAKQFNIPSPEVSQAKVTPRRVTPTSSWLYPDPQTSEELRLKSPKSGIFINESEDQEERELAFYDSFDLVYRRLPRPDIPGERKREKKEKKKVSKKGGKKRKMQKPKEKKGLAPETEYMDDVEKEMERDLKYGNFGEGDAGPVDYLTKQFRRKVSVMSQSTSYQTKDYFSETELLTEPFTAHKYAQKFRRESEIKRYEPKRRKFRRGTLESHSFTNIYQPVLKDFYFGSRQGTMHQGDEHLPENARNMQGLCIPVAAYCFSFLKHPNKWTAEMIDEILDVGSTLYLSSLSQLHYHKFGKELKPEDLAKYCLIREKKVKFTVEDPEVSGLIKSSDKTVFNLTKALNVFFARQKAGILQTQDTNLIIWKDKYFYFFDGKPRTKDLHYSPNGTALMATLYDISAIVTILLQRSGLQNWPFVIYPIKVYKILGKDDEDDEDKHLGMEARSNYNILNESKAVLLGSYDLGDKCFGFTRNKQSLPMAVVCLVYSRITPPSAWHKQTVEKIMTIGNQLYVECMQCESIKEMALNVIPAFFTVGPYIVEIYIYTNRLVDVMYEKCNCQLKCSFEEFFQTNTNALLQIGPAFLAVWRQRNMFFCFDPYSRGMEGYSCRDGYACVSMHANLESLVDVITHNFENKDSVFNLHALKVCKIHRDPVQSERFPKHIPLDEFPADEFKIFKMRKSRKPATEKPVTVDYSALAMRSLLMGETPDPSVFEIGSTVESLGLEQIPPLLHPGKTLPYHLLQNKPNISRDVIADLDSPSLSDTQIVPPRPSQGKEAATVPFMDLDSFELTQEEIELEEMAIEGSPDKYEGMEEFEKEYELEGDMEQEMEDQGGEDFYYTEDRDAQVRTESLLPVVTSGEMNTELTFFSIKKEVLYPTLLRGKQRMKTRPFKSENKWEDLFVPLVPDVTKSEELRKETNFVNLPDDTQIIRGTKNIADFGEETEFMAPFICVMADVVAKKYSILSWNSDIVDYVLKCGTELYKASKFRYDQVSKLEIPQISLGKMKYACLVEYVFDSYTRENILELAIGKILFVRSDMGVLVTPTYACALIYKNHLYYMYDGFGNNEVGLSEGLSDDGTACFSRFKDIHALVTRIMYNKRKRESLEEVVYTRFVLSLVKVKRLHPSEERLAKDKEEPQRQISRQISKQISRKSLKQKSKTNKSDWWGPVKSEEEQIAAQSGEDEIHGNLHGEKSQASDEDDDKPDAENKVGYRYENGYYVIKGTRAMESSGDDANDEAARAGTAELTEDHFCCICACLMLLSCPVEKWDTKKIDEVLDHGAHIYSHADDLEMSDKRTIKNILIQKNFFDIIVKKVKIENWKDNKNLSTGIDTLLRKKMAYFLIQFPDKCYVVHKSATDETFHIFFPCNLPKKSSKDEKNAEGSSENVAGWLKCKTLKQAKKRLKEITKKGSGSYDFYTFQVTSIRKAPKDMLINYRLNQHEMAKRRKSEKFGKPFYEDAKWLLADPIPWSRAVNKSPAGHERGTISNLWHNWDIEYDKDLYSLVGTINQESESFPEESRGKQTLCSLVICVGMLYIYDFTEWNTAVVDSIITNADAYFQECVADIKNKDYELSFDDLNEDYKIFPFAFKVAFRPVVEGTMFLVRNTQFNLYKALRLFFDHYDRRAGVIYCTKSETNKKQIAFGKTQRHEYFMFEADPRGGTMFLEGTEKAYILRATSLNRLLHVLTLTLRGGDFYIYEVDITEMNSIPMEDDA</sequence>
<organism evidence="2 3">
    <name type="scientific">Sitophilus oryzae</name>
    <name type="common">Rice weevil</name>
    <name type="synonym">Curculio oryzae</name>
    <dbReference type="NCBI Taxonomy" id="7048"/>
    <lineage>
        <taxon>Eukaryota</taxon>
        <taxon>Metazoa</taxon>
        <taxon>Ecdysozoa</taxon>
        <taxon>Arthropoda</taxon>
        <taxon>Hexapoda</taxon>
        <taxon>Insecta</taxon>
        <taxon>Pterygota</taxon>
        <taxon>Neoptera</taxon>
        <taxon>Endopterygota</taxon>
        <taxon>Coleoptera</taxon>
        <taxon>Polyphaga</taxon>
        <taxon>Cucujiformia</taxon>
        <taxon>Curculionidae</taxon>
        <taxon>Dryophthorinae</taxon>
        <taxon>Sitophilus</taxon>
    </lineage>
</organism>
<feature type="compositionally biased region" description="Low complexity" evidence="1">
    <location>
        <begin position="1269"/>
        <end position="1278"/>
    </location>
</feature>